<sequence length="242" mass="28062">MSAEEILAQIEQFETAFDTYNQKMLSGMKEFSEKLSSIWKNIKILKDENATLVETIKDQDAHLETLRTESESLDKKIQELKTTKEGLTSKCTEYTTELERLTSKQKEPEFQLTNLTSKLSEVNDRIKSRESEKTQLDQKKVENSQLEEQKKKEFEQKQVELEKKIGILKQQNFFTSFVIENSDQDIFEVDIIATILEKGKCNMNEMKKQLDLTPIMAVRTIKQLAVQGIIELNEDTNEIALP</sequence>
<accession>A0A5B9DER1</accession>
<name>A0A5B9DER1_9ARCH</name>
<protein>
    <submittedName>
        <fullName evidence="2">Uncharacterized protein</fullName>
    </submittedName>
</protein>
<proteinExistence type="predicted"/>
<dbReference type="KEGG" id="psyt:DSAG12_03038"/>
<reference evidence="2 3" key="1">
    <citation type="journal article" date="2020" name="Nature">
        <title>Isolation of an archaeon at the prokaryote-eukaryote interface.</title>
        <authorList>
            <person name="Imachi H."/>
            <person name="Nobu M.K."/>
            <person name="Nakahara N."/>
            <person name="Morono Y."/>
            <person name="Ogawara M."/>
            <person name="Takaki Y."/>
            <person name="Takano Y."/>
            <person name="Uematsu K."/>
            <person name="Ikuta T."/>
            <person name="Ito M."/>
            <person name="Matsui Y."/>
            <person name="Miyazaki M."/>
            <person name="Murata K."/>
            <person name="Saito Y."/>
            <person name="Sakai S."/>
            <person name="Song C."/>
            <person name="Tasumi E."/>
            <person name="Yamanaka Y."/>
            <person name="Yamaguchi T."/>
            <person name="Kamagata Y."/>
            <person name="Tamaki H."/>
            <person name="Takai K."/>
        </authorList>
    </citation>
    <scope>NUCLEOTIDE SEQUENCE [LARGE SCALE GENOMIC DNA]</scope>
    <source>
        <strain evidence="2 3">MK-D1</strain>
    </source>
</reference>
<evidence type="ECO:0000256" key="1">
    <source>
        <dbReference type="SAM" id="MobiDB-lite"/>
    </source>
</evidence>
<evidence type="ECO:0000313" key="2">
    <source>
        <dbReference type="EMBL" id="QEE17206.1"/>
    </source>
</evidence>
<dbReference type="AlphaFoldDB" id="A0A5B9DER1"/>
<feature type="region of interest" description="Disordered" evidence="1">
    <location>
        <begin position="123"/>
        <end position="147"/>
    </location>
</feature>
<organism evidence="2 3">
    <name type="scientific">Promethearchaeum syntrophicum</name>
    <dbReference type="NCBI Taxonomy" id="2594042"/>
    <lineage>
        <taxon>Archaea</taxon>
        <taxon>Promethearchaeati</taxon>
        <taxon>Promethearchaeota</taxon>
        <taxon>Promethearchaeia</taxon>
        <taxon>Promethearchaeales</taxon>
        <taxon>Promethearchaeaceae</taxon>
        <taxon>Promethearchaeum</taxon>
    </lineage>
</organism>
<keyword evidence="3" id="KW-1185">Reference proteome</keyword>
<dbReference type="EMBL" id="CP042905">
    <property type="protein sequence ID" value="QEE17206.1"/>
    <property type="molecule type" value="Genomic_DNA"/>
</dbReference>
<dbReference type="Gene3D" id="1.10.287.1490">
    <property type="match status" value="1"/>
</dbReference>
<gene>
    <name evidence="2" type="ORF">DSAG12_03038</name>
</gene>
<dbReference type="RefSeq" id="WP_147664113.1">
    <property type="nucleotide sequence ID" value="NZ_CP042905.2"/>
</dbReference>
<dbReference type="Proteomes" id="UP000321408">
    <property type="component" value="Chromosome"/>
</dbReference>
<evidence type="ECO:0000313" key="3">
    <source>
        <dbReference type="Proteomes" id="UP000321408"/>
    </source>
</evidence>
<reference evidence="2 3" key="2">
    <citation type="journal article" date="2024" name="Int. J. Syst. Evol. Microbiol.">
        <title>Promethearchaeum syntrophicum gen. nov., sp. nov., an anaerobic, obligately syntrophic archaeon, the first isolate of the lineage 'Asgard' archaea, and proposal of the new archaeal phylum Promethearchaeota phyl. nov. and kingdom Promethearchaeati regn. nov.</title>
        <authorList>
            <person name="Imachi H."/>
            <person name="Nobu M.K."/>
            <person name="Kato S."/>
            <person name="Takaki Y."/>
            <person name="Miyazaki M."/>
            <person name="Miyata M."/>
            <person name="Ogawara M."/>
            <person name="Saito Y."/>
            <person name="Sakai S."/>
            <person name="Tahara Y.O."/>
            <person name="Takano Y."/>
            <person name="Tasumi E."/>
            <person name="Uematsu K."/>
            <person name="Yoshimura T."/>
            <person name="Itoh T."/>
            <person name="Ohkuma M."/>
            <person name="Takai K."/>
        </authorList>
    </citation>
    <scope>NUCLEOTIDE SEQUENCE [LARGE SCALE GENOMIC DNA]</scope>
    <source>
        <strain evidence="2 3">MK-D1</strain>
    </source>
</reference>
<dbReference type="GeneID" id="41331011"/>